<keyword evidence="4" id="KW-1185">Reference proteome</keyword>
<protein>
    <submittedName>
        <fullName evidence="3">Lysophospholipid acyltransferase</fullName>
    </submittedName>
</protein>
<keyword evidence="1" id="KW-0472">Membrane</keyword>
<accession>A0A196SFY0</accession>
<dbReference type="EMBL" id="LXWW01000202">
    <property type="protein sequence ID" value="OAO14879.1"/>
    <property type="molecule type" value="Genomic_DNA"/>
</dbReference>
<keyword evidence="1" id="KW-1133">Transmembrane helix</keyword>
<keyword evidence="3" id="KW-0808">Transferase</keyword>
<organism evidence="3 4">
    <name type="scientific">Blastocystis sp. subtype 1 (strain ATCC 50177 / NandII)</name>
    <dbReference type="NCBI Taxonomy" id="478820"/>
    <lineage>
        <taxon>Eukaryota</taxon>
        <taxon>Sar</taxon>
        <taxon>Stramenopiles</taxon>
        <taxon>Bigyra</taxon>
        <taxon>Opalozoa</taxon>
        <taxon>Opalinata</taxon>
        <taxon>Blastocystidae</taxon>
        <taxon>Blastocystis</taxon>
    </lineage>
</organism>
<feature type="domain" description="Phospholipid/glycerol acyltransferase" evidence="2">
    <location>
        <begin position="56"/>
        <end position="177"/>
    </location>
</feature>
<dbReference type="InterPro" id="IPR002123">
    <property type="entry name" value="Plipid/glycerol_acylTrfase"/>
</dbReference>
<evidence type="ECO:0000259" key="2">
    <source>
        <dbReference type="Pfam" id="PF01553"/>
    </source>
</evidence>
<reference evidence="3 4" key="1">
    <citation type="submission" date="2016-05" db="EMBL/GenBank/DDBJ databases">
        <title>Nuclear genome of Blastocystis sp. subtype 1 NandII.</title>
        <authorList>
            <person name="Gentekaki E."/>
            <person name="Curtis B."/>
            <person name="Stairs C."/>
            <person name="Eme L."/>
            <person name="Herman E."/>
            <person name="Klimes V."/>
            <person name="Arias M.C."/>
            <person name="Elias M."/>
            <person name="Hilliou F."/>
            <person name="Klute M."/>
            <person name="Malik S.-B."/>
            <person name="Pightling A."/>
            <person name="Rachubinski R."/>
            <person name="Salas D."/>
            <person name="Schlacht A."/>
            <person name="Suga H."/>
            <person name="Archibald J."/>
            <person name="Ball S.G."/>
            <person name="Clark G."/>
            <person name="Dacks J."/>
            <person name="Van Der Giezen M."/>
            <person name="Tsaousis A."/>
            <person name="Roger A."/>
        </authorList>
    </citation>
    <scope>NUCLEOTIDE SEQUENCE [LARGE SCALE GENOMIC DNA]</scope>
    <source>
        <strain evidence="4">ATCC 50177 / NandII</strain>
    </source>
</reference>
<evidence type="ECO:0000313" key="3">
    <source>
        <dbReference type="EMBL" id="OAO14879.1"/>
    </source>
</evidence>
<comment type="caution">
    <text evidence="3">The sequence shown here is derived from an EMBL/GenBank/DDBJ whole genome shotgun (WGS) entry which is preliminary data.</text>
</comment>
<feature type="transmembrane region" description="Helical" evidence="1">
    <location>
        <begin position="270"/>
        <end position="290"/>
    </location>
</feature>
<dbReference type="OrthoDB" id="202234at2759"/>
<dbReference type="SUPFAM" id="SSF69593">
    <property type="entry name" value="Glycerol-3-phosphate (1)-acyltransferase"/>
    <property type="match status" value="1"/>
</dbReference>
<proteinExistence type="predicted"/>
<feature type="transmembrane region" description="Helical" evidence="1">
    <location>
        <begin position="12"/>
        <end position="34"/>
    </location>
</feature>
<dbReference type="Proteomes" id="UP000078348">
    <property type="component" value="Unassembled WGS sequence"/>
</dbReference>
<keyword evidence="3" id="KW-0012">Acyltransferase</keyword>
<gene>
    <name evidence="3" type="ORF">AV274_3388</name>
</gene>
<dbReference type="AlphaFoldDB" id="A0A196SFY0"/>
<feature type="transmembrane region" description="Helical" evidence="1">
    <location>
        <begin position="97"/>
        <end position="119"/>
    </location>
</feature>
<dbReference type="GO" id="GO:0016746">
    <property type="term" value="F:acyltransferase activity"/>
    <property type="evidence" value="ECO:0007669"/>
    <property type="project" value="UniProtKB-KW"/>
</dbReference>
<dbReference type="Pfam" id="PF01553">
    <property type="entry name" value="Acyltransferase"/>
    <property type="match status" value="1"/>
</dbReference>
<keyword evidence="1" id="KW-0812">Transmembrane</keyword>
<evidence type="ECO:0000256" key="1">
    <source>
        <dbReference type="SAM" id="Phobius"/>
    </source>
</evidence>
<evidence type="ECO:0000313" key="4">
    <source>
        <dbReference type="Proteomes" id="UP000078348"/>
    </source>
</evidence>
<sequence>MQQYLKRALNILVLLIAYVRINVFSFLCAVKWIVLGRGSPYTLVHKLASILEPRYVCVKGSKPIRGGKTMYFVNHRSWADFFVDGDMISNSSYLSRMAVIFAFPPACLCGYLLQFVWFFKRQRGISREWFTSFFKKNWAIRPNSGVIVYPEGHRFKGEGTLNLKTGVMEVAYNLGVPCQIVLSNGKEKLMDEISLQINKHQLITICVSDVLDPTQFKTKEEWFEYVREQWKKTCEQLNQGEPEGEPFFAPLPGLKKEQEEESLPLKRRTIASVFAAAIVAVTAIVVRIILRFL</sequence>
<name>A0A196SFY0_BLAHN</name>